<name>A0A131XRL9_IXORI</name>
<accession>A0A131XRL9</accession>
<dbReference type="EMBL" id="GEFM01007056">
    <property type="protein sequence ID" value="JAP68740.1"/>
    <property type="molecule type" value="mRNA"/>
</dbReference>
<proteinExistence type="evidence at transcript level"/>
<reference evidence="1" key="1">
    <citation type="submission" date="2016-02" db="EMBL/GenBank/DDBJ databases">
        <title>RNAseq analyses of the midgut from blood- or serum-fed Ixodes ricinus ticks.</title>
        <authorList>
            <person name="Perner J."/>
            <person name="Provaznik J."/>
            <person name="Schrenkova J."/>
            <person name="Urbanova V."/>
            <person name="Ribeiro J.M."/>
            <person name="Kopacek P."/>
        </authorList>
    </citation>
    <scope>NUCLEOTIDE SEQUENCE</scope>
    <source>
        <tissue evidence="1">Gut</tissue>
    </source>
</reference>
<sequence length="66" mass="7066">EIPSASAPTRASVRLESALVTSASRRAPRRNAAVNRGACSRFPWFSTAPEKQHATSETSPTLSINI</sequence>
<dbReference type="AlphaFoldDB" id="A0A131XRL9"/>
<evidence type="ECO:0000313" key="1">
    <source>
        <dbReference type="EMBL" id="JAP68740.1"/>
    </source>
</evidence>
<organism evidence="1">
    <name type="scientific">Ixodes ricinus</name>
    <name type="common">Common tick</name>
    <name type="synonym">Acarus ricinus</name>
    <dbReference type="NCBI Taxonomy" id="34613"/>
    <lineage>
        <taxon>Eukaryota</taxon>
        <taxon>Metazoa</taxon>
        <taxon>Ecdysozoa</taxon>
        <taxon>Arthropoda</taxon>
        <taxon>Chelicerata</taxon>
        <taxon>Arachnida</taxon>
        <taxon>Acari</taxon>
        <taxon>Parasitiformes</taxon>
        <taxon>Ixodida</taxon>
        <taxon>Ixodoidea</taxon>
        <taxon>Ixodidae</taxon>
        <taxon>Ixodinae</taxon>
        <taxon>Ixodes</taxon>
    </lineage>
</organism>
<protein>
    <submittedName>
        <fullName evidence="1">Uncharacterized protein</fullName>
    </submittedName>
</protein>
<feature type="non-terminal residue" evidence="1">
    <location>
        <position position="1"/>
    </location>
</feature>